<organism evidence="1 2">
    <name type="scientific">Paenibacillus cisolokensis</name>
    <dbReference type="NCBI Taxonomy" id="1658519"/>
    <lineage>
        <taxon>Bacteria</taxon>
        <taxon>Bacillati</taxon>
        <taxon>Bacillota</taxon>
        <taxon>Bacilli</taxon>
        <taxon>Bacillales</taxon>
        <taxon>Paenibacillaceae</taxon>
        <taxon>Paenibacillus</taxon>
    </lineage>
</organism>
<evidence type="ECO:0000313" key="1">
    <source>
        <dbReference type="EMBL" id="GIQ61807.1"/>
    </source>
</evidence>
<dbReference type="Proteomes" id="UP000680304">
    <property type="component" value="Unassembled WGS sequence"/>
</dbReference>
<dbReference type="Pfam" id="PF20092">
    <property type="entry name" value="DUF6483"/>
    <property type="match status" value="1"/>
</dbReference>
<proteinExistence type="predicted"/>
<dbReference type="InterPro" id="IPR045507">
    <property type="entry name" value="DUF6483"/>
</dbReference>
<dbReference type="RefSeq" id="WP_213527050.1">
    <property type="nucleotide sequence ID" value="NZ_BOVJ01000010.1"/>
</dbReference>
<evidence type="ECO:0008006" key="3">
    <source>
        <dbReference type="Google" id="ProtNLM"/>
    </source>
</evidence>
<gene>
    <name evidence="1" type="ORF">PACILC2_03750</name>
</gene>
<accession>A0ABQ4N0Y6</accession>
<protein>
    <recommendedName>
        <fullName evidence="3">Bacterial transcriptional activator domain-containing protein</fullName>
    </recommendedName>
</protein>
<evidence type="ECO:0000313" key="2">
    <source>
        <dbReference type="Proteomes" id="UP000680304"/>
    </source>
</evidence>
<name>A0ABQ4N0Y6_9BACL</name>
<reference evidence="1 2" key="1">
    <citation type="submission" date="2021-04" db="EMBL/GenBank/DDBJ databases">
        <title>Draft genome sequence of Paenibacillus cisolokensis, LC2-13A.</title>
        <authorList>
            <person name="Uke A."/>
            <person name="Chhe C."/>
            <person name="Baramee S."/>
            <person name="Kosugi A."/>
        </authorList>
    </citation>
    <scope>NUCLEOTIDE SEQUENCE [LARGE SCALE GENOMIC DNA]</scope>
    <source>
        <strain evidence="1 2">LC2-13A</strain>
    </source>
</reference>
<comment type="caution">
    <text evidence="1">The sequence shown here is derived from an EMBL/GenBank/DDBJ whole genome shotgun (WGS) entry which is preliminary data.</text>
</comment>
<dbReference type="EMBL" id="BOVJ01000010">
    <property type="protein sequence ID" value="GIQ61807.1"/>
    <property type="molecule type" value="Genomic_DNA"/>
</dbReference>
<sequence length="221" mass="24995">MLQRDYLMRMIEQVASAIGQVMGLRRQMRHQEALLVIDELLDSRFRLNGRLIRSLSDEDIVGMMTTNGVMETENIQAIALLLKQESEIYEEMGDGARAYPLQLKALQLFARLAAADAPKVLADSDAEAERLLLKLSDCELPAATKRLVMDWQESRGRYDQAENWLYELLVEGEAGRDEAVAFYRRLLPLPDERLAAGGLPREEVEEGLAQAEADAWLSSRE</sequence>
<keyword evidence="2" id="KW-1185">Reference proteome</keyword>